<gene>
    <name evidence="1" type="primary">WBGene00274243</name>
</gene>
<keyword evidence="2" id="KW-1185">Reference proteome</keyword>
<accession>A0A8R1UPE8</accession>
<protein>
    <submittedName>
        <fullName evidence="1">Uncharacterized protein</fullName>
    </submittedName>
</protein>
<sequence>MDQSDALTLSNLPADIIRKFISLVGSEICGEMRLHFCYMKNAPPIDHITIRNCSDNFCVLFRISKKNAHYYLPLYIKPVIHSNTPGNYNYLSISTKLGDEFLTRINQCMSVNAATVQFESNDTPENHIISIMRLMCIGMFCLEILRKLEINDGRNFLLEVASHVAGISINHRYGYLFGISDNDISTLLLQILERKTSAIWIPCIFESELDDRAALDKFAKDVASLGKKVWMVISTQCFLDSRFINQHSIWTNRKFSLMHIKHISRRGEHYTW</sequence>
<reference evidence="2" key="1">
    <citation type="journal article" date="2008" name="Nat. Genet.">
        <title>The Pristionchus pacificus genome provides a unique perspective on nematode lifestyle and parasitism.</title>
        <authorList>
            <person name="Dieterich C."/>
            <person name="Clifton S.W."/>
            <person name="Schuster L.N."/>
            <person name="Chinwalla A."/>
            <person name="Delehaunty K."/>
            <person name="Dinkelacker I."/>
            <person name="Fulton L."/>
            <person name="Fulton R."/>
            <person name="Godfrey J."/>
            <person name="Minx P."/>
            <person name="Mitreva M."/>
            <person name="Roeseler W."/>
            <person name="Tian H."/>
            <person name="Witte H."/>
            <person name="Yang S.P."/>
            <person name="Wilson R.K."/>
            <person name="Sommer R.J."/>
        </authorList>
    </citation>
    <scope>NUCLEOTIDE SEQUENCE [LARGE SCALE GENOMIC DNA]</scope>
    <source>
        <strain evidence="2">PS312</strain>
    </source>
</reference>
<evidence type="ECO:0000313" key="2">
    <source>
        <dbReference type="Proteomes" id="UP000005239"/>
    </source>
</evidence>
<proteinExistence type="predicted"/>
<dbReference type="Proteomes" id="UP000005239">
    <property type="component" value="Unassembled WGS sequence"/>
</dbReference>
<reference evidence="1" key="2">
    <citation type="submission" date="2022-06" db="UniProtKB">
        <authorList>
            <consortium name="EnsemblMetazoa"/>
        </authorList>
    </citation>
    <scope>IDENTIFICATION</scope>
    <source>
        <strain evidence="1">PS312</strain>
    </source>
</reference>
<organism evidence="1 2">
    <name type="scientific">Pristionchus pacificus</name>
    <name type="common">Parasitic nematode worm</name>
    <dbReference type="NCBI Taxonomy" id="54126"/>
    <lineage>
        <taxon>Eukaryota</taxon>
        <taxon>Metazoa</taxon>
        <taxon>Ecdysozoa</taxon>
        <taxon>Nematoda</taxon>
        <taxon>Chromadorea</taxon>
        <taxon>Rhabditida</taxon>
        <taxon>Rhabditina</taxon>
        <taxon>Diplogasteromorpha</taxon>
        <taxon>Diplogasteroidea</taxon>
        <taxon>Neodiplogasteridae</taxon>
        <taxon>Pristionchus</taxon>
    </lineage>
</organism>
<dbReference type="EnsemblMetazoa" id="PPA35874.1">
    <property type="protein sequence ID" value="PPA35874.1"/>
    <property type="gene ID" value="WBGene00274243"/>
</dbReference>
<name>A0A2A6BLK8_PRIPA</name>
<accession>A0A2A6BLK8</accession>
<dbReference type="AlphaFoldDB" id="A0A2A6BLK8"/>
<evidence type="ECO:0000313" key="1">
    <source>
        <dbReference type="EnsemblMetazoa" id="PPA35874.1"/>
    </source>
</evidence>